<feature type="compositionally biased region" description="Polar residues" evidence="1">
    <location>
        <begin position="404"/>
        <end position="425"/>
    </location>
</feature>
<feature type="compositionally biased region" description="Polar residues" evidence="1">
    <location>
        <begin position="751"/>
        <end position="760"/>
    </location>
</feature>
<feature type="compositionally biased region" description="Polar residues" evidence="1">
    <location>
        <begin position="106"/>
        <end position="149"/>
    </location>
</feature>
<accession>A0A067NIQ2</accession>
<dbReference type="Proteomes" id="UP000027073">
    <property type="component" value="Unassembled WGS sequence"/>
</dbReference>
<feature type="compositionally biased region" description="Low complexity" evidence="1">
    <location>
        <begin position="388"/>
        <end position="403"/>
    </location>
</feature>
<feature type="compositionally biased region" description="Pro residues" evidence="1">
    <location>
        <begin position="915"/>
        <end position="924"/>
    </location>
</feature>
<dbReference type="VEuPathDB" id="FungiDB:PLEOSDRAFT_1108451"/>
<feature type="region of interest" description="Disordered" evidence="1">
    <location>
        <begin position="16"/>
        <end position="157"/>
    </location>
</feature>
<feature type="compositionally biased region" description="Polar residues" evidence="1">
    <location>
        <begin position="274"/>
        <end position="293"/>
    </location>
</feature>
<dbReference type="EMBL" id="KL198012">
    <property type="protein sequence ID" value="KDQ23987.1"/>
    <property type="molecule type" value="Genomic_DNA"/>
</dbReference>
<feature type="compositionally biased region" description="Polar residues" evidence="1">
    <location>
        <begin position="84"/>
        <end position="93"/>
    </location>
</feature>
<evidence type="ECO:0000256" key="1">
    <source>
        <dbReference type="SAM" id="MobiDB-lite"/>
    </source>
</evidence>
<feature type="region of interest" description="Disordered" evidence="1">
    <location>
        <begin position="678"/>
        <end position="810"/>
    </location>
</feature>
<feature type="compositionally biased region" description="Low complexity" evidence="1">
    <location>
        <begin position="354"/>
        <end position="378"/>
    </location>
</feature>
<feature type="region of interest" description="Disordered" evidence="1">
    <location>
        <begin position="235"/>
        <end position="338"/>
    </location>
</feature>
<feature type="compositionally biased region" description="Polar residues" evidence="1">
    <location>
        <begin position="457"/>
        <end position="471"/>
    </location>
</feature>
<feature type="compositionally biased region" description="Basic residues" evidence="1">
    <location>
        <begin position="772"/>
        <end position="783"/>
    </location>
</feature>
<feature type="region of interest" description="Disordered" evidence="1">
    <location>
        <begin position="827"/>
        <end position="846"/>
    </location>
</feature>
<feature type="compositionally biased region" description="Basic residues" evidence="1">
    <location>
        <begin position="679"/>
        <end position="689"/>
    </location>
</feature>
<feature type="compositionally biased region" description="Polar residues" evidence="1">
    <location>
        <begin position="43"/>
        <end position="54"/>
    </location>
</feature>
<reference evidence="3" key="1">
    <citation type="journal article" date="2014" name="Proc. Natl. Acad. Sci. U.S.A.">
        <title>Extensive sampling of basidiomycete genomes demonstrates inadequacy of the white-rot/brown-rot paradigm for wood decay fungi.</title>
        <authorList>
            <person name="Riley R."/>
            <person name="Salamov A.A."/>
            <person name="Brown D.W."/>
            <person name="Nagy L.G."/>
            <person name="Floudas D."/>
            <person name="Held B.W."/>
            <person name="Levasseur A."/>
            <person name="Lombard V."/>
            <person name="Morin E."/>
            <person name="Otillar R."/>
            <person name="Lindquist E.A."/>
            <person name="Sun H."/>
            <person name="LaButti K.M."/>
            <person name="Schmutz J."/>
            <person name="Jabbour D."/>
            <person name="Luo H."/>
            <person name="Baker S.E."/>
            <person name="Pisabarro A.G."/>
            <person name="Walton J.D."/>
            <person name="Blanchette R.A."/>
            <person name="Henrissat B."/>
            <person name="Martin F."/>
            <person name="Cullen D."/>
            <person name="Hibbett D.S."/>
            <person name="Grigoriev I.V."/>
        </authorList>
    </citation>
    <scope>NUCLEOTIDE SEQUENCE [LARGE SCALE GENOMIC DNA]</scope>
    <source>
        <strain evidence="3">PC15</strain>
    </source>
</reference>
<feature type="compositionally biased region" description="Polar residues" evidence="1">
    <location>
        <begin position="517"/>
        <end position="535"/>
    </location>
</feature>
<gene>
    <name evidence="2" type="ORF">PLEOSDRAFT_1108451</name>
</gene>
<feature type="region of interest" description="Disordered" evidence="1">
    <location>
        <begin position="906"/>
        <end position="936"/>
    </location>
</feature>
<protein>
    <submittedName>
        <fullName evidence="2">Uncharacterized protein</fullName>
    </submittedName>
</protein>
<evidence type="ECO:0000313" key="3">
    <source>
        <dbReference type="Proteomes" id="UP000027073"/>
    </source>
</evidence>
<organism evidence="2 3">
    <name type="scientific">Pleurotus ostreatus (strain PC15)</name>
    <name type="common">Oyster mushroom</name>
    <dbReference type="NCBI Taxonomy" id="1137138"/>
    <lineage>
        <taxon>Eukaryota</taxon>
        <taxon>Fungi</taxon>
        <taxon>Dikarya</taxon>
        <taxon>Basidiomycota</taxon>
        <taxon>Agaricomycotina</taxon>
        <taxon>Agaricomycetes</taxon>
        <taxon>Agaricomycetidae</taxon>
        <taxon>Agaricales</taxon>
        <taxon>Pleurotineae</taxon>
        <taxon>Pleurotaceae</taxon>
        <taxon>Pleurotus</taxon>
    </lineage>
</organism>
<name>A0A067NIQ2_PLEO1</name>
<feature type="compositionally biased region" description="Low complexity" evidence="1">
    <location>
        <begin position="835"/>
        <end position="846"/>
    </location>
</feature>
<feature type="compositionally biased region" description="Basic and acidic residues" evidence="1">
    <location>
        <begin position="507"/>
        <end position="516"/>
    </location>
</feature>
<proteinExistence type="predicted"/>
<dbReference type="AlphaFoldDB" id="A0A067NIQ2"/>
<feature type="region of interest" description="Disordered" evidence="1">
    <location>
        <begin position="351"/>
        <end position="571"/>
    </location>
</feature>
<sequence length="983" mass="105294">MFASFTSFLPSALQLHASPEKANVAPSSNFRPDNDDDDDENTNRANSSPGQPSVNEFGLVKDQKEKDKKGANETFIFVRPPPSKTNHPLNLQVQLVPPNSRGPSGLTPTGTVNTPVTATPARQSFDANQPRRQGTDDSANELTRTSTNRSDVSTSVYSGYSSVSSFSSVASTSTNASQPGRRTIIPLYNLQAHNVMTNTIVDAGTDAKIAKFQKRGLEMIGLAMLEPVEVWPTNNLPNDARRAPHNGSGLLHPQQDRPSRPVTPTVSEDLHGHTPTSSRLSVSSAGIDSTSHHQPSKGGYPIGTEYREYHPHIPHPYPSQTIGGLPEGPPSVDMPTSATKKNIFGKLFKRKGGSAASSPDPSASPSLYSAASPSMSSPTPKPQNSEGSPSLISPSLMSPVMSPDATTPTMPSTPNMYINPSQHLNADSPHHHRAPSAPVPSMSTPQDNHKLGLSEGSGETPTPRSKRQAPSFNLPGIIGKGSAFIGRGANPTGGRKTPSPVPPPLPPRDHAPHSEDSTQTATNGSRTVGTRSTAVTVGETAKRDSGIFGAPTDSSGSINVHNPPTPTQSQSQLAPAPVQALRPPVLGIQPALSIVPIGSKAARAVYFSACCDITFSTTPQSALFLENPEAMFNRIALRWVGQRLGVGREEDRRRSGLREESEYGNNWNMFEVRFEWKRGKSSKSAKRKGREREDRRSSLVIGNPPPPRERANRSTSRHASRNSLPASKDTPEGDDDISPKDKASKRLSLISHKSVSTSAGGSDEQRSDTGRKPRSQSRPRRKDSRLDDDDEEDDGEESDPEDSETPWTCTLKVKRVTPQVAGDSLLLPLTQQTASRSPRSSAYSRGSLDLQNPAVVAAVKGGSSPTLRLKLGTLSPTPHHPKVVAMLKVPFPLSDVNVGQMIVQKRPSPSVAGHPPQPDLPPRPATSAGGERSVSDFSNSGLVLTAEELKDVVCSTGMWLVVRESFGGVGKERRRGDGWRIRA</sequence>
<dbReference type="HOGENOM" id="CLU_008090_0_0_1"/>
<dbReference type="OrthoDB" id="2590746at2759"/>
<evidence type="ECO:0000313" key="2">
    <source>
        <dbReference type="EMBL" id="KDQ23987.1"/>
    </source>
</evidence>
<dbReference type="InParanoid" id="A0A067NIQ2"/>
<feature type="compositionally biased region" description="Polar residues" evidence="1">
    <location>
        <begin position="552"/>
        <end position="571"/>
    </location>
</feature>
<feature type="compositionally biased region" description="Acidic residues" evidence="1">
    <location>
        <begin position="786"/>
        <end position="804"/>
    </location>
</feature>
<feature type="compositionally biased region" description="Basic and acidic residues" evidence="1">
    <location>
        <begin position="59"/>
        <end position="71"/>
    </location>
</feature>